<dbReference type="SUPFAM" id="SSF50998">
    <property type="entry name" value="Quinoprotein alcohol dehydrogenase-like"/>
    <property type="match status" value="1"/>
</dbReference>
<dbReference type="PANTHER" id="PTHR12877:SF15">
    <property type="entry name" value="RHO GUANINE NUCLEOTIDE EXCHANGE FACTOR 17"/>
    <property type="match status" value="1"/>
</dbReference>
<dbReference type="InterPro" id="IPR015943">
    <property type="entry name" value="WD40/YVTN_repeat-like_dom_sf"/>
</dbReference>
<dbReference type="Proteomes" id="UP000265200">
    <property type="component" value="Chromosome 13"/>
</dbReference>
<proteinExistence type="predicted"/>
<dbReference type="InterPro" id="IPR011047">
    <property type="entry name" value="Quinoprotein_ADH-like_sf"/>
</dbReference>
<evidence type="ECO:0000313" key="3">
    <source>
        <dbReference type="Ensembl" id="ENSORLP00015000014.1"/>
    </source>
</evidence>
<evidence type="ECO:0000313" key="4">
    <source>
        <dbReference type="Proteomes" id="UP000265200"/>
    </source>
</evidence>
<dbReference type="Gene3D" id="2.130.10.10">
    <property type="entry name" value="YVTN repeat-like/Quinoprotein amine dehydrogenase"/>
    <property type="match status" value="1"/>
</dbReference>
<dbReference type="FunFam" id="2.130.10.10:FF:001918">
    <property type="entry name" value="Si:ch211-248g20.5"/>
    <property type="match status" value="1"/>
</dbReference>
<accession>A0A3P9GWQ6</accession>
<sequence length="421" mass="45159">ILDAVLTPGPGAELVPFDSDDTDDEDSPSPSSTLQSQASHSTISSSFGNDEGPGSKDMATETTSSEEEQEFPVASSYSAPGMLGVGGGSRALTESPMDGRAMRRSSRGSFTRASLEDLLSIDPEAYQSSVWLGTEDGCIHVYQSSDNIRNRKNSMKMQHAASILCILFFDNKVFVSLANGEVIVYQRDAGSFWDPQSSQTLVLGTPRSPVTKMVPVGGKLWCGSQNKVLIINPTTLVQEHWFQVGTDSSRCVICMVAYGHGVWLALQGSAQVRLYHAQTWESLTEVDVAPAVHKMLAGADAIIRQHKAACLRITALLACKDLLWIGTSAGKAAFGPPTSGTLKSSLVPMGSAHGHTGHVRFLTSIELPEGLNIVLTSAHIPPKTNHLVISGGDGYEDFRLTNSSETVGRDDSTNHLLLWRV</sequence>
<keyword evidence="1" id="KW-0344">Guanine-nucleotide releasing factor</keyword>
<name>A0A3P9GWQ6_ORYLA</name>
<reference evidence="3" key="3">
    <citation type="submission" date="2025-08" db="UniProtKB">
        <authorList>
            <consortium name="Ensembl"/>
        </authorList>
    </citation>
    <scope>IDENTIFICATION</scope>
    <source>
        <strain evidence="3">HSOK</strain>
    </source>
</reference>
<dbReference type="Pfam" id="PF19056">
    <property type="entry name" value="WD40_2"/>
    <property type="match status" value="1"/>
</dbReference>
<dbReference type="AlphaFoldDB" id="A0A3P9GWQ6"/>
<feature type="compositionally biased region" description="Low complexity" evidence="2">
    <location>
        <begin position="28"/>
        <end position="46"/>
    </location>
</feature>
<protein>
    <submittedName>
        <fullName evidence="3">Rho guanine nucleotide exchange factor 17</fullName>
    </submittedName>
</protein>
<dbReference type="Ensembl" id="ENSORLT00015015041.1">
    <property type="protein sequence ID" value="ENSORLP00015000014.1"/>
    <property type="gene ID" value="ENSORLG00015023292.1"/>
</dbReference>
<organism evidence="3 4">
    <name type="scientific">Oryzias latipes</name>
    <name type="common">Japanese rice fish</name>
    <name type="synonym">Japanese killifish</name>
    <dbReference type="NCBI Taxonomy" id="8090"/>
    <lineage>
        <taxon>Eukaryota</taxon>
        <taxon>Metazoa</taxon>
        <taxon>Chordata</taxon>
        <taxon>Craniata</taxon>
        <taxon>Vertebrata</taxon>
        <taxon>Euteleostomi</taxon>
        <taxon>Actinopterygii</taxon>
        <taxon>Neopterygii</taxon>
        <taxon>Teleostei</taxon>
        <taxon>Neoteleostei</taxon>
        <taxon>Acanthomorphata</taxon>
        <taxon>Ovalentaria</taxon>
        <taxon>Atherinomorphae</taxon>
        <taxon>Beloniformes</taxon>
        <taxon>Adrianichthyidae</taxon>
        <taxon>Oryziinae</taxon>
        <taxon>Oryzias</taxon>
    </lineage>
</organism>
<dbReference type="InterPro" id="IPR039919">
    <property type="entry name" value="ARHGEF10/ARHGEF17"/>
</dbReference>
<reference evidence="3 4" key="2">
    <citation type="submission" date="2017-04" db="EMBL/GenBank/DDBJ databases">
        <title>CpG methylation of centromeres and impact of large insertions on vertebrate speciation.</title>
        <authorList>
            <person name="Ichikawa K."/>
            <person name="Yoshimura J."/>
            <person name="Morishita S."/>
        </authorList>
    </citation>
    <scope>NUCLEOTIDE SEQUENCE</scope>
    <source>
        <strain evidence="3 4">HSOK</strain>
    </source>
</reference>
<dbReference type="PANTHER" id="PTHR12877">
    <property type="entry name" value="RHO GUANINE NUCLEOTIDE EXCHANGE FACTOR"/>
    <property type="match status" value="1"/>
</dbReference>
<dbReference type="GO" id="GO:0005085">
    <property type="term" value="F:guanyl-nucleotide exchange factor activity"/>
    <property type="evidence" value="ECO:0007669"/>
    <property type="project" value="UniProtKB-KW"/>
</dbReference>
<feature type="compositionally biased region" description="Acidic residues" evidence="2">
    <location>
        <begin position="18"/>
        <end position="27"/>
    </location>
</feature>
<evidence type="ECO:0000256" key="1">
    <source>
        <dbReference type="ARBA" id="ARBA00022658"/>
    </source>
</evidence>
<evidence type="ECO:0000256" key="2">
    <source>
        <dbReference type="SAM" id="MobiDB-lite"/>
    </source>
</evidence>
<reference evidence="3" key="4">
    <citation type="submission" date="2025-09" db="UniProtKB">
        <authorList>
            <consortium name="Ensembl"/>
        </authorList>
    </citation>
    <scope>IDENTIFICATION</scope>
    <source>
        <strain evidence="3">HSOK</strain>
    </source>
</reference>
<reference key="1">
    <citation type="journal article" date="2007" name="Nature">
        <title>The medaka draft genome and insights into vertebrate genome evolution.</title>
        <authorList>
            <person name="Kasahara M."/>
            <person name="Naruse K."/>
            <person name="Sasaki S."/>
            <person name="Nakatani Y."/>
            <person name="Qu W."/>
            <person name="Ahsan B."/>
            <person name="Yamada T."/>
            <person name="Nagayasu Y."/>
            <person name="Doi K."/>
            <person name="Kasai Y."/>
            <person name="Jindo T."/>
            <person name="Kobayashi D."/>
            <person name="Shimada A."/>
            <person name="Toyoda A."/>
            <person name="Kuroki Y."/>
            <person name="Fujiyama A."/>
            <person name="Sasaki T."/>
            <person name="Shimizu A."/>
            <person name="Asakawa S."/>
            <person name="Shimizu N."/>
            <person name="Hashimoto S."/>
            <person name="Yang J."/>
            <person name="Lee Y."/>
            <person name="Matsushima K."/>
            <person name="Sugano S."/>
            <person name="Sakaizumi M."/>
            <person name="Narita T."/>
            <person name="Ohishi K."/>
            <person name="Haga S."/>
            <person name="Ohta F."/>
            <person name="Nomoto H."/>
            <person name="Nogata K."/>
            <person name="Morishita T."/>
            <person name="Endo T."/>
            <person name="Shin-I T."/>
            <person name="Takeda H."/>
            <person name="Morishita S."/>
            <person name="Kohara Y."/>
        </authorList>
    </citation>
    <scope>NUCLEOTIDE SEQUENCE [LARGE SCALE GENOMIC DNA]</scope>
    <source>
        <strain>Hd-rR</strain>
    </source>
</reference>
<feature type="region of interest" description="Disordered" evidence="2">
    <location>
        <begin position="1"/>
        <end position="108"/>
    </location>
</feature>